<keyword evidence="2" id="KW-1185">Reference proteome</keyword>
<name>A0A7G5GRW1_9BACT</name>
<gene>
    <name evidence="1" type="ORF">H3H32_27150</name>
</gene>
<dbReference type="EMBL" id="CP059732">
    <property type="protein sequence ID" value="QMW01603.1"/>
    <property type="molecule type" value="Genomic_DNA"/>
</dbReference>
<dbReference type="Pfam" id="PF17963">
    <property type="entry name" value="Big_9"/>
    <property type="match status" value="4"/>
</dbReference>
<dbReference type="Proteomes" id="UP000515369">
    <property type="component" value="Chromosome"/>
</dbReference>
<protein>
    <submittedName>
        <fullName evidence="1">Tandem-95 repeat protein</fullName>
    </submittedName>
</protein>
<accession>A0A7G5GRW1</accession>
<evidence type="ECO:0000313" key="1">
    <source>
        <dbReference type="EMBL" id="QMW01603.1"/>
    </source>
</evidence>
<evidence type="ECO:0000313" key="2">
    <source>
        <dbReference type="Proteomes" id="UP000515369"/>
    </source>
</evidence>
<reference evidence="1 2" key="1">
    <citation type="submission" date="2020-07" db="EMBL/GenBank/DDBJ databases">
        <title>Spirosoma foliorum sp. nov., isolated from the leaves on the Nejang mountain Korea, Republic of.</title>
        <authorList>
            <person name="Ho H."/>
            <person name="Lee Y.-J."/>
            <person name="Nurcahyanto D.-A."/>
            <person name="Kim S.-G."/>
        </authorList>
    </citation>
    <scope>NUCLEOTIDE SEQUENCE [LARGE SCALE GENOMIC DNA]</scope>
    <source>
        <strain evidence="1 2">PL0136</strain>
    </source>
</reference>
<dbReference type="KEGG" id="sfol:H3H32_27150"/>
<proteinExistence type="predicted"/>
<dbReference type="RefSeq" id="WP_182458884.1">
    <property type="nucleotide sequence ID" value="NZ_CP059732.1"/>
</dbReference>
<sequence>MKQISTPLFSRGISHSLAWATFLLVLCLGFRANAQQGNLGTPNSTTSTPWVSPTFSLTTNHASPGLSCWGGDALCPSGGDPANVTNSTLTDYDELGIAISGAGSFTVGDNSPANIYDAGNFAGFLISNSSLADVTLLGAVTITTYKNGVQREQKTATSLIGINSALVSGAYEVGFHTTLDFNQISIAFTNPLTLATSYRVYYALMRRYTSASTPLVCNTPSSLTAPGNSVYISDRTGIATGVTCALCSISNGDNIIDGNSANSASINLTAGVAVTATIGVKNAFITYPASQTNTFVGFDISSTDLVSLGVNDKITVSTYKTGTAAAIQSVTYGGNLVAVGSAILSGTGRRTIGFVATADFDEVVLTVTRAVSAVDVGINVFGVVMTSFCNGPSLACSDNTIPGNTLTPVTNPTHPVYVDGARTGIVGGVACAACQINNSENVVDASTTNSATMVVTAGVAVTASFAVANALQTYPVGSFAGFDVETNALLSANVFSTATVRLYNDGNLVQTSTGNALIVGAGSSPLLNNRSRQYLGVVATAPYDEIQISFVNVVGADLGNIVIYNAVFEKTCAAVIVCNTAYNLSNPTFPVVIDNANTGVTGVVSAATTVENPWNVVSSSTTDYAKINTTASVGTVASIAVLDPISTYPVGTFAGFAVQKVTGIAAVDLFANLTISTYNNGTFVESRSGVGLLDLAINLFGTTSQFFNVGFVTTKPFDEVKISVRPLVGIAALSALGGSLNVFGAFIDTRTTTGGGLACALNTNPDFAVTNKNVPVSGSVKTNDIVPVGTTYGTSPTTLTQPAGSTPSLTVDANGNYTFSSTTPGVYVYSIPVCGSGLSGTGCATQTLTITVLDPTVNTNKPVANPDVVSILGNDVTPTPVTINVKANDGPGNPGGTLGTPTIASGPANGTATVNGSGNVVYTPAAGFYGTDTFTYTVCETPGTSLCSSATVTVTVSATGTPNSTLAADDYISTYQSTSVAGNVKTNDSDPEGNTQTITTQNTTIAGIGTFVLASDGTYTFTPVAGATGPVDFSYTTTDNGSPNVSASGTLHILINPFNPNPDFAVTNINVPVPGSVKTNDVVPVGTTYGPTPTLTSSPGGSTPSLVFTSTGSYTFTTGTPGVYTYSVPVCVTGTPPVCTTQTLTITVSNTAITTNNPIANPDFATTTGSPASPTAITVNVKANDGPGNKGGVLQNPTVPVQPAHGSATIDGSGNLVYTPTAGYYGTDIVTYVICETPTTPACGTATVTITVKAPNSPATVSINDDYVATVGTPVSGNVITNDLGTGLSVSNAGTTVVSSGTLVLTSTGSFTFTPAPGVTGPVDFTYTACDNNTPSTCGSATLHVLVNLGLPDLTPTITMPQGNFGTSPNNVRNFVVNIQELTGIPTSSGNVVVTISVPTGYTISYSNSINSIDVTDGTTTNVDNTKWSITTSNSVQIKLTINPGQFIAANAIARLGFTATRTAANSGSISNITVNVANDTGTDASLRYDGNPLNNVYARIISGL</sequence>
<organism evidence="1 2">
    <name type="scientific">Spirosoma foliorum</name>
    <dbReference type="NCBI Taxonomy" id="2710596"/>
    <lineage>
        <taxon>Bacteria</taxon>
        <taxon>Pseudomonadati</taxon>
        <taxon>Bacteroidota</taxon>
        <taxon>Cytophagia</taxon>
        <taxon>Cytophagales</taxon>
        <taxon>Cytophagaceae</taxon>
        <taxon>Spirosoma</taxon>
    </lineage>
</organism>
<dbReference type="NCBIfam" id="NF012211">
    <property type="entry name" value="tand_rpt_95"/>
    <property type="match status" value="2"/>
</dbReference>
<dbReference type="Gene3D" id="2.60.40.3440">
    <property type="match status" value="2"/>
</dbReference>